<evidence type="ECO:0000256" key="4">
    <source>
        <dbReference type="SAM" id="MobiDB-lite"/>
    </source>
</evidence>
<keyword evidence="3" id="KW-0694">RNA-binding</keyword>
<evidence type="ECO:0000313" key="7">
    <source>
        <dbReference type="Proteomes" id="UP000662931"/>
    </source>
</evidence>
<proteinExistence type="predicted"/>
<dbReference type="Gene3D" id="1.10.150.50">
    <property type="entry name" value="Transcription Factor, Ets-1"/>
    <property type="match status" value="1"/>
</dbReference>
<sequence>MALLSPPSSRYAFEPSLTTSAIPPISVNSSAASAASATGSASVSATSTVNGGPYDMPPFEPKTQALLQNFTVDLRTFTNWISNLKLEQQKTVMDVFLDSLPDAVVKYVYEKAANAAGSADLNSANVAAAGAAGTAGTIKFSPPMSSAPIQPRTRPVSPLLMLNGDSFGGPGSAEAANSPLFSSILRSPRLTAIGSPAGISSPSGIASPMRIGSPVMASLMEFASPIARPQSAGLTHTSNTANAAGAPGAANPAIGAGSFYNNRANAAANSFYGGAISPLPTTPSAQPLFRVFSSDLDPTGFQRRTRDFFEDGSNADVGAQQFGLTSTTDFAGQNAFKLNHSLKTITRKQPLQSQAPQAPQPPQGPLQSQLVQRTVPQSPTGISDGGGGGGGDGGREADPLDSNDRGRAGLAGRSTTGIQTAHSALARAGQSLSVPPISRLKRVEHSSIESSGVGVGAGRAATSEEAPGGASGGISISPPSVVKSAAPQDIASRRLLENIPLWLKTLRLHKYTENLKKLQWKQMIELSDSQLEQLGVSTVGARNKLLKSFAYVKENLHE</sequence>
<feature type="compositionally biased region" description="Gly residues" evidence="4">
    <location>
        <begin position="383"/>
        <end position="392"/>
    </location>
</feature>
<dbReference type="Proteomes" id="UP000662931">
    <property type="component" value="Chromosome 2"/>
</dbReference>
<dbReference type="InterPro" id="IPR013761">
    <property type="entry name" value="SAM/pointed_sf"/>
</dbReference>
<dbReference type="Pfam" id="PF07647">
    <property type="entry name" value="SAM_2"/>
    <property type="match status" value="1"/>
</dbReference>
<accession>A0A875RP99</accession>
<feature type="compositionally biased region" description="Polar residues" evidence="4">
    <location>
        <begin position="370"/>
        <end position="381"/>
    </location>
</feature>
<keyword evidence="7" id="KW-1185">Reference proteome</keyword>
<dbReference type="SUPFAM" id="SSF47769">
    <property type="entry name" value="SAM/Pointed domain"/>
    <property type="match status" value="1"/>
</dbReference>
<feature type="region of interest" description="Disordered" evidence="4">
    <location>
        <begin position="348"/>
        <end position="416"/>
    </location>
</feature>
<dbReference type="GeneID" id="62195505"/>
<organism evidence="6 7">
    <name type="scientific">Eeniella nana</name>
    <name type="common">Yeast</name>
    <name type="synonym">Brettanomyces nanus</name>
    <dbReference type="NCBI Taxonomy" id="13502"/>
    <lineage>
        <taxon>Eukaryota</taxon>
        <taxon>Fungi</taxon>
        <taxon>Dikarya</taxon>
        <taxon>Ascomycota</taxon>
        <taxon>Saccharomycotina</taxon>
        <taxon>Pichiomycetes</taxon>
        <taxon>Pichiales</taxon>
        <taxon>Pichiaceae</taxon>
        <taxon>Brettanomyces</taxon>
    </lineage>
</organism>
<evidence type="ECO:0000313" key="6">
    <source>
        <dbReference type="EMBL" id="QPG74770.1"/>
    </source>
</evidence>
<dbReference type="PANTHER" id="PTHR12515">
    <property type="entry name" value="STERILE ALPHA MOTIF DOMAIN CONTAINING PROTEIN 4-RELATED"/>
    <property type="match status" value="1"/>
</dbReference>
<dbReference type="AlphaFoldDB" id="A0A875RP99"/>
<evidence type="ECO:0000256" key="1">
    <source>
        <dbReference type="ARBA" id="ARBA00004496"/>
    </source>
</evidence>
<evidence type="ECO:0000256" key="2">
    <source>
        <dbReference type="ARBA" id="ARBA00022490"/>
    </source>
</evidence>
<evidence type="ECO:0000256" key="3">
    <source>
        <dbReference type="ARBA" id="ARBA00022884"/>
    </source>
</evidence>
<reference evidence="6" key="1">
    <citation type="submission" date="2020-10" db="EMBL/GenBank/DDBJ databases">
        <authorList>
            <person name="Roach M.J.R."/>
        </authorList>
    </citation>
    <scope>NUCLEOTIDE SEQUENCE</scope>
    <source>
        <strain evidence="6">CBS 1945</strain>
    </source>
</reference>
<dbReference type="KEGG" id="bnn:FOA43_002104"/>
<dbReference type="SMART" id="SM00454">
    <property type="entry name" value="SAM"/>
    <property type="match status" value="1"/>
</dbReference>
<protein>
    <recommendedName>
        <fullName evidence="5">SAM domain-containing protein</fullName>
    </recommendedName>
</protein>
<feature type="compositionally biased region" description="Basic and acidic residues" evidence="4">
    <location>
        <begin position="393"/>
        <end position="407"/>
    </location>
</feature>
<dbReference type="OrthoDB" id="2155283at2759"/>
<name>A0A875RP99_EENNA</name>
<dbReference type="RefSeq" id="XP_038778335.1">
    <property type="nucleotide sequence ID" value="XM_038922407.1"/>
</dbReference>
<dbReference type="GO" id="GO:0003729">
    <property type="term" value="F:mRNA binding"/>
    <property type="evidence" value="ECO:0007669"/>
    <property type="project" value="TreeGrafter"/>
</dbReference>
<dbReference type="EMBL" id="CP064813">
    <property type="protein sequence ID" value="QPG74770.1"/>
    <property type="molecule type" value="Genomic_DNA"/>
</dbReference>
<evidence type="ECO:0000259" key="5">
    <source>
        <dbReference type="PROSITE" id="PS50105"/>
    </source>
</evidence>
<dbReference type="InterPro" id="IPR050897">
    <property type="entry name" value="SMAUG/VTS1_RNA-bind"/>
</dbReference>
<dbReference type="PROSITE" id="PS50105">
    <property type="entry name" value="SAM_DOMAIN"/>
    <property type="match status" value="1"/>
</dbReference>
<keyword evidence="2" id="KW-0963">Cytoplasm</keyword>
<dbReference type="GO" id="GO:0000289">
    <property type="term" value="P:nuclear-transcribed mRNA poly(A) tail shortening"/>
    <property type="evidence" value="ECO:0007669"/>
    <property type="project" value="TreeGrafter"/>
</dbReference>
<dbReference type="GO" id="GO:0000932">
    <property type="term" value="C:P-body"/>
    <property type="evidence" value="ECO:0007669"/>
    <property type="project" value="TreeGrafter"/>
</dbReference>
<dbReference type="InterPro" id="IPR001660">
    <property type="entry name" value="SAM"/>
</dbReference>
<comment type="subcellular location">
    <subcellularLocation>
        <location evidence="1">Cytoplasm</location>
    </subcellularLocation>
</comment>
<gene>
    <name evidence="6" type="ORF">FOA43_002104</name>
</gene>
<feature type="compositionally biased region" description="Low complexity" evidence="4">
    <location>
        <begin position="458"/>
        <end position="480"/>
    </location>
</feature>
<dbReference type="PANTHER" id="PTHR12515:SF5">
    <property type="entry name" value="PROTEIN SMAUG"/>
    <property type="match status" value="1"/>
</dbReference>
<feature type="domain" description="SAM" evidence="5">
    <location>
        <begin position="497"/>
        <end position="555"/>
    </location>
</feature>
<feature type="region of interest" description="Disordered" evidence="4">
    <location>
        <begin position="444"/>
        <end position="481"/>
    </location>
</feature>